<sequence>MASIYLLQRTQIIPGTPEEVWNYFSTPDNLLHITPAFMRFTVTSPPYTGQVYPGQVITYTVAPLLGIPLEWMTEITHVEYLSYFVDEQRVGPYSIWHHEHHFRLVAGGVKMTDIVHYRLPFGWLGRLAHSLFVKQQLDNLFSYRHQAIEKIFGQPIVAP</sequence>
<dbReference type="InterPro" id="IPR023393">
    <property type="entry name" value="START-like_dom_sf"/>
</dbReference>
<accession>A0ABS5IRW7</accession>
<comment type="caution">
    <text evidence="1">The sequence shown here is derived from an EMBL/GenBank/DDBJ whole genome shotgun (WGS) entry which is preliminary data.</text>
</comment>
<reference evidence="1 2" key="1">
    <citation type="submission" date="2021-04" db="EMBL/GenBank/DDBJ databases">
        <title>Chitinophaga sp. nov., isolated from the rhizosphere soil.</title>
        <authorList>
            <person name="He S."/>
        </authorList>
    </citation>
    <scope>NUCLEOTIDE SEQUENCE [LARGE SCALE GENOMIC DNA]</scope>
    <source>
        <strain evidence="1 2">2R12</strain>
    </source>
</reference>
<dbReference type="SUPFAM" id="SSF55961">
    <property type="entry name" value="Bet v1-like"/>
    <property type="match status" value="1"/>
</dbReference>
<name>A0ABS5IRW7_9BACT</name>
<dbReference type="Gene3D" id="3.30.530.20">
    <property type="match status" value="1"/>
</dbReference>
<evidence type="ECO:0000313" key="2">
    <source>
        <dbReference type="Proteomes" id="UP000676386"/>
    </source>
</evidence>
<dbReference type="EMBL" id="JAGTXB010000001">
    <property type="protein sequence ID" value="MBS0025698.1"/>
    <property type="molecule type" value="Genomic_DNA"/>
</dbReference>
<dbReference type="CDD" id="cd07820">
    <property type="entry name" value="SRPBCC_3"/>
    <property type="match status" value="1"/>
</dbReference>
<organism evidence="1 2">
    <name type="scientific">Chitinophaga hostae</name>
    <dbReference type="NCBI Taxonomy" id="2831022"/>
    <lineage>
        <taxon>Bacteria</taxon>
        <taxon>Pseudomonadati</taxon>
        <taxon>Bacteroidota</taxon>
        <taxon>Chitinophagia</taxon>
        <taxon>Chitinophagales</taxon>
        <taxon>Chitinophagaceae</taxon>
        <taxon>Chitinophaga</taxon>
    </lineage>
</organism>
<dbReference type="RefSeq" id="WP_211970707.1">
    <property type="nucleotide sequence ID" value="NZ_CBFHAM010000092.1"/>
</dbReference>
<gene>
    <name evidence="1" type="ORF">KE626_00105</name>
</gene>
<dbReference type="Proteomes" id="UP000676386">
    <property type="component" value="Unassembled WGS sequence"/>
</dbReference>
<evidence type="ECO:0000313" key="1">
    <source>
        <dbReference type="EMBL" id="MBS0025698.1"/>
    </source>
</evidence>
<keyword evidence="2" id="KW-1185">Reference proteome</keyword>
<proteinExistence type="predicted"/>
<protein>
    <submittedName>
        <fullName evidence="1">SRPBCC family protein</fullName>
    </submittedName>
</protein>